<dbReference type="InterPro" id="IPR042099">
    <property type="entry name" value="ANL_N_sf"/>
</dbReference>
<dbReference type="PANTHER" id="PTHR43352">
    <property type="entry name" value="ACETYL-COA SYNTHETASE"/>
    <property type="match status" value="1"/>
</dbReference>
<feature type="domain" description="AMP-binding enzyme C-terminal" evidence="3">
    <location>
        <begin position="326"/>
        <end position="404"/>
    </location>
</feature>
<organism evidence="4 5">
    <name type="scientific">Iodidimonas nitroreducens</name>
    <dbReference type="NCBI Taxonomy" id="1236968"/>
    <lineage>
        <taxon>Bacteria</taxon>
        <taxon>Pseudomonadati</taxon>
        <taxon>Pseudomonadota</taxon>
        <taxon>Alphaproteobacteria</taxon>
        <taxon>Iodidimonadales</taxon>
        <taxon>Iodidimonadaceae</taxon>
        <taxon>Iodidimonas</taxon>
    </lineage>
</organism>
<sequence length="410" mass="44923">MIDELAHLRPGHRGLADLFHDCLAKDQGAALDALPLDDRAADGPRALALDSMELLSIAGAVSQRFGLDLLGIDDYLLARRRFGDWIDLIIHGREKLAGTVDDGMVFFSSGSTGTPKPVRHHLDDLRAEIDGLIQGMGAPRRILSLVPSHHIYGFIFTILGAARAFPATPSSDHDGDALQRLDLRRQTPAALARQVQAGDWIIAHPGFWRLAAPRLAAMPQAVAISSTAPLDRDVAAQIMASGLIGYEIYGSTETAGLGLRRMDEPSFRLMDGWQRSAGEDEIHRADGRVADVQDHFIWDEDGRFRPDGRRDEAIQVLGINVYPAEIARLLETHPKVSKAAVRLMRPDEGDRLKAFVVPVDDLDPRSAQNLGDDLMHWCAQKLAPAQCPRSFTMGPALPRTGMGKAMDWVI</sequence>
<accession>A0A5A7N7G3</accession>
<dbReference type="SUPFAM" id="SSF56801">
    <property type="entry name" value="Acetyl-CoA synthetase-like"/>
    <property type="match status" value="1"/>
</dbReference>
<evidence type="ECO:0000313" key="4">
    <source>
        <dbReference type="EMBL" id="GER04038.1"/>
    </source>
</evidence>
<dbReference type="GO" id="GO:0016878">
    <property type="term" value="F:acid-thiol ligase activity"/>
    <property type="evidence" value="ECO:0007669"/>
    <property type="project" value="TreeGrafter"/>
</dbReference>
<comment type="caution">
    <text evidence="4">The sequence shown here is derived from an EMBL/GenBank/DDBJ whole genome shotgun (WGS) entry which is preliminary data.</text>
</comment>
<dbReference type="Pfam" id="PF13193">
    <property type="entry name" value="AMP-binding_C"/>
    <property type="match status" value="1"/>
</dbReference>
<evidence type="ECO:0000313" key="5">
    <source>
        <dbReference type="Proteomes" id="UP000324996"/>
    </source>
</evidence>
<proteinExistence type="predicted"/>
<dbReference type="InterPro" id="IPR025110">
    <property type="entry name" value="AMP-bd_C"/>
</dbReference>
<dbReference type="GO" id="GO:0044550">
    <property type="term" value="P:secondary metabolite biosynthetic process"/>
    <property type="evidence" value="ECO:0007669"/>
    <property type="project" value="TreeGrafter"/>
</dbReference>
<gene>
    <name evidence="4" type="ORF">JCM17846_17200</name>
</gene>
<dbReference type="Pfam" id="PF00501">
    <property type="entry name" value="AMP-binding"/>
    <property type="match status" value="1"/>
</dbReference>
<name>A0A5A7N7G3_9PROT</name>
<dbReference type="AlphaFoldDB" id="A0A5A7N7G3"/>
<dbReference type="InterPro" id="IPR000873">
    <property type="entry name" value="AMP-dep_synth/lig_dom"/>
</dbReference>
<dbReference type="Gene3D" id="3.30.300.30">
    <property type="match status" value="1"/>
</dbReference>
<dbReference type="InterPro" id="IPR045851">
    <property type="entry name" value="AMP-bd_C_sf"/>
</dbReference>
<dbReference type="Gene3D" id="3.40.50.12780">
    <property type="entry name" value="N-terminal domain of ligase-like"/>
    <property type="match status" value="1"/>
</dbReference>
<evidence type="ECO:0000256" key="1">
    <source>
        <dbReference type="ARBA" id="ARBA00022598"/>
    </source>
</evidence>
<evidence type="ECO:0000259" key="3">
    <source>
        <dbReference type="Pfam" id="PF13193"/>
    </source>
</evidence>
<evidence type="ECO:0008006" key="6">
    <source>
        <dbReference type="Google" id="ProtNLM"/>
    </source>
</evidence>
<keyword evidence="1" id="KW-0436">Ligase</keyword>
<keyword evidence="5" id="KW-1185">Reference proteome</keyword>
<protein>
    <recommendedName>
        <fullName evidence="6">4-coumarate--CoA ligase</fullName>
    </recommendedName>
</protein>
<feature type="domain" description="AMP-dependent synthetase/ligase" evidence="2">
    <location>
        <begin position="104"/>
        <end position="266"/>
    </location>
</feature>
<dbReference type="EMBL" id="BKCN01000007">
    <property type="protein sequence ID" value="GER04038.1"/>
    <property type="molecule type" value="Genomic_DNA"/>
</dbReference>
<dbReference type="PANTHER" id="PTHR43352:SF1">
    <property type="entry name" value="ANTHRANILATE--COA LIGASE"/>
    <property type="match status" value="1"/>
</dbReference>
<evidence type="ECO:0000259" key="2">
    <source>
        <dbReference type="Pfam" id="PF00501"/>
    </source>
</evidence>
<reference evidence="4 5" key="1">
    <citation type="submission" date="2019-09" db="EMBL/GenBank/DDBJ databases">
        <title>NBRP : Genome information of microbial organism related human and environment.</title>
        <authorList>
            <person name="Hattori M."/>
            <person name="Oshima K."/>
            <person name="Inaba H."/>
            <person name="Suda W."/>
            <person name="Sakamoto M."/>
            <person name="Iino T."/>
            <person name="Kitahara M."/>
            <person name="Oshida Y."/>
            <person name="Iida T."/>
            <person name="Kudo T."/>
            <person name="Itoh T."/>
            <person name="Ohkuma M."/>
        </authorList>
    </citation>
    <scope>NUCLEOTIDE SEQUENCE [LARGE SCALE GENOMIC DNA]</scope>
    <source>
        <strain evidence="4 5">Q-1</strain>
    </source>
</reference>
<dbReference type="Proteomes" id="UP000324996">
    <property type="component" value="Unassembled WGS sequence"/>
</dbReference>